<dbReference type="OrthoDB" id="45699at2"/>
<gene>
    <name evidence="1" type="ORF">ADN00_16610</name>
</gene>
<reference evidence="1 2" key="1">
    <citation type="submission" date="2015-07" db="EMBL/GenBank/DDBJ databases">
        <title>Genome sequence of Ornatilinea apprima DSM 23815.</title>
        <authorList>
            <person name="Hemp J."/>
            <person name="Ward L.M."/>
            <person name="Pace L.A."/>
            <person name="Fischer W.W."/>
        </authorList>
    </citation>
    <scope>NUCLEOTIDE SEQUENCE [LARGE SCALE GENOMIC DNA]</scope>
    <source>
        <strain evidence="1 2">P3M-1</strain>
    </source>
</reference>
<dbReference type="Proteomes" id="UP000050417">
    <property type="component" value="Unassembled WGS sequence"/>
</dbReference>
<dbReference type="AlphaFoldDB" id="A0A0P6XBK0"/>
<dbReference type="RefSeq" id="WP_075064160.1">
    <property type="nucleotide sequence ID" value="NZ_LGCL01000040.1"/>
</dbReference>
<evidence type="ECO:0000313" key="2">
    <source>
        <dbReference type="Proteomes" id="UP000050417"/>
    </source>
</evidence>
<evidence type="ECO:0000313" key="1">
    <source>
        <dbReference type="EMBL" id="KPL72092.1"/>
    </source>
</evidence>
<comment type="caution">
    <text evidence="1">The sequence shown here is derived from an EMBL/GenBank/DDBJ whole genome shotgun (WGS) entry which is preliminary data.</text>
</comment>
<sequence>MLHENPLMANIDVNHWRNMQALLLQSAKGKRRIVLIHENGELLKFVHSERAEIVKSVTRVDDPQMVAKKVYEDNPGLADFVFVVERNAADRYFYQVQDAWSATEDLDVYVHRMFALLDAYPDGIVTYPGSARTNLGLQWKFGAKYEDVQTAVENFVSVNTSMVLAVFDGDDLWGSLVMSFDDQKRITNLTTLDPTELTNTKGMKACAEEIVDWVSKTYSTCSLGVFIDLADAKAFIASDEKLAALKAAALKGNLLVDPMPKSLAKLLG</sequence>
<dbReference type="EMBL" id="LGCL01000040">
    <property type="protein sequence ID" value="KPL72092.1"/>
    <property type="molecule type" value="Genomic_DNA"/>
</dbReference>
<protein>
    <submittedName>
        <fullName evidence="1">Uncharacterized protein</fullName>
    </submittedName>
</protein>
<keyword evidence="2" id="KW-1185">Reference proteome</keyword>
<dbReference type="STRING" id="1134406.ADN00_16610"/>
<accession>A0A0P6XBK0</accession>
<name>A0A0P6XBK0_9CHLR</name>
<proteinExistence type="predicted"/>
<organism evidence="1 2">
    <name type="scientific">Ornatilinea apprima</name>
    <dbReference type="NCBI Taxonomy" id="1134406"/>
    <lineage>
        <taxon>Bacteria</taxon>
        <taxon>Bacillati</taxon>
        <taxon>Chloroflexota</taxon>
        <taxon>Anaerolineae</taxon>
        <taxon>Anaerolineales</taxon>
        <taxon>Anaerolineaceae</taxon>
        <taxon>Ornatilinea</taxon>
    </lineage>
</organism>